<feature type="chain" id="PRO_5015115943" evidence="1">
    <location>
        <begin position="21"/>
        <end position="39"/>
    </location>
</feature>
<organism evidence="2">
    <name type="scientific">Rhizophora mucronata</name>
    <name type="common">Asiatic mangrove</name>
    <dbReference type="NCBI Taxonomy" id="61149"/>
    <lineage>
        <taxon>Eukaryota</taxon>
        <taxon>Viridiplantae</taxon>
        <taxon>Streptophyta</taxon>
        <taxon>Embryophyta</taxon>
        <taxon>Tracheophyta</taxon>
        <taxon>Spermatophyta</taxon>
        <taxon>Magnoliopsida</taxon>
        <taxon>eudicotyledons</taxon>
        <taxon>Gunneridae</taxon>
        <taxon>Pentapetalae</taxon>
        <taxon>rosids</taxon>
        <taxon>fabids</taxon>
        <taxon>Malpighiales</taxon>
        <taxon>Rhizophoraceae</taxon>
        <taxon>Rhizophora</taxon>
    </lineage>
</organism>
<feature type="signal peptide" evidence="1">
    <location>
        <begin position="1"/>
        <end position="20"/>
    </location>
</feature>
<sequence length="39" mass="4109">MLCGTSSSLWLLCGLRLSLGLSLDGHGSPNGLIWADAHR</sequence>
<keyword evidence="1" id="KW-0732">Signal</keyword>
<dbReference type="AlphaFoldDB" id="A0A2P2JYH8"/>
<proteinExistence type="predicted"/>
<evidence type="ECO:0000256" key="1">
    <source>
        <dbReference type="SAM" id="SignalP"/>
    </source>
</evidence>
<protein>
    <submittedName>
        <fullName evidence="2">Uncharacterized protein</fullName>
    </submittedName>
</protein>
<reference evidence="2" key="1">
    <citation type="submission" date="2018-02" db="EMBL/GenBank/DDBJ databases">
        <title>Rhizophora mucronata_Transcriptome.</title>
        <authorList>
            <person name="Meera S.P."/>
            <person name="Sreeshan A."/>
            <person name="Augustine A."/>
        </authorList>
    </citation>
    <scope>NUCLEOTIDE SEQUENCE</scope>
    <source>
        <tissue evidence="2">Leaf</tissue>
    </source>
</reference>
<dbReference type="EMBL" id="GGEC01018051">
    <property type="protein sequence ID" value="MBW98534.1"/>
    <property type="molecule type" value="Transcribed_RNA"/>
</dbReference>
<accession>A0A2P2JYH8</accession>
<name>A0A2P2JYH8_RHIMU</name>
<evidence type="ECO:0000313" key="2">
    <source>
        <dbReference type="EMBL" id="MBW98534.1"/>
    </source>
</evidence>